<dbReference type="PANTHER" id="PTHR10696:SF56">
    <property type="entry name" value="TAUD_TFDA-LIKE DOMAIN-CONTAINING PROTEIN"/>
    <property type="match status" value="1"/>
</dbReference>
<feature type="binding site" evidence="8">
    <location>
        <position position="167"/>
    </location>
    <ligand>
        <name>Fe cation</name>
        <dbReference type="ChEBI" id="CHEBI:24875"/>
    </ligand>
</feature>
<comment type="cofactor">
    <cofactor evidence="1">
        <name>Fe(2+)</name>
        <dbReference type="ChEBI" id="CHEBI:29033"/>
    </cofactor>
</comment>
<keyword evidence="3 8" id="KW-0479">Metal-binding</keyword>
<keyword evidence="12" id="KW-1185">Reference proteome</keyword>
<protein>
    <submittedName>
        <fullName evidence="11">L-asparagine oxygenase</fullName>
        <ecNumber evidence="11">1.14.11.39</ecNumber>
    </submittedName>
</protein>
<feature type="domain" description="TauD/TfdA-like" evidence="10">
    <location>
        <begin position="134"/>
        <end position="317"/>
    </location>
</feature>
<dbReference type="Proteomes" id="UP000629287">
    <property type="component" value="Unassembled WGS sequence"/>
</dbReference>
<evidence type="ECO:0000256" key="7">
    <source>
        <dbReference type="PIRSR" id="PIRSR019543-1"/>
    </source>
</evidence>
<organism evidence="11 12">
    <name type="scientific">Streptomyces stelliscabiei</name>
    <dbReference type="NCBI Taxonomy" id="146820"/>
    <lineage>
        <taxon>Bacteria</taxon>
        <taxon>Bacillati</taxon>
        <taxon>Actinomycetota</taxon>
        <taxon>Actinomycetes</taxon>
        <taxon>Kitasatosporales</taxon>
        <taxon>Streptomycetaceae</taxon>
        <taxon>Streptomyces</taxon>
    </lineage>
</organism>
<feature type="binding site" evidence="7">
    <location>
        <position position="316"/>
    </location>
    <ligand>
        <name>2-oxoglutarate</name>
        <dbReference type="ChEBI" id="CHEBI:16810"/>
    </ligand>
</feature>
<dbReference type="GO" id="GO:0005506">
    <property type="term" value="F:iron ion binding"/>
    <property type="evidence" value="ECO:0007669"/>
    <property type="project" value="InterPro"/>
</dbReference>
<dbReference type="GeneID" id="86825109"/>
<evidence type="ECO:0000313" key="12">
    <source>
        <dbReference type="Proteomes" id="UP000629287"/>
    </source>
</evidence>
<comment type="similarity">
    <text evidence="2">Belongs to the clavaminate synthase family.</text>
</comment>
<name>A0A8I0TNZ9_9ACTN</name>
<dbReference type="PANTHER" id="PTHR10696">
    <property type="entry name" value="GAMMA-BUTYROBETAINE HYDROXYLASE-RELATED"/>
    <property type="match status" value="1"/>
</dbReference>
<dbReference type="InterPro" id="IPR042098">
    <property type="entry name" value="TauD-like_sf"/>
</dbReference>
<feature type="binding site" evidence="8">
    <location>
        <position position="169"/>
    </location>
    <ligand>
        <name>Fe cation</name>
        <dbReference type="ChEBI" id="CHEBI:24875"/>
    </ligand>
</feature>
<reference evidence="11 12" key="1">
    <citation type="submission" date="2020-10" db="EMBL/GenBank/DDBJ databases">
        <title>Sequencing the genomes of 1000 actinobacteria strains.</title>
        <authorList>
            <person name="Klenk H.-P."/>
        </authorList>
    </citation>
    <scope>NUCLEOTIDE SEQUENCE [LARGE SCALE GENOMIC DNA]</scope>
    <source>
        <strain evidence="11 12">DSM 41803</strain>
    </source>
</reference>
<dbReference type="InterPro" id="IPR014503">
    <property type="entry name" value="Clavaminate_syn-like"/>
</dbReference>
<dbReference type="InterPro" id="IPR003819">
    <property type="entry name" value="TauD/TfdA-like"/>
</dbReference>
<evidence type="ECO:0000256" key="3">
    <source>
        <dbReference type="ARBA" id="ARBA00022723"/>
    </source>
</evidence>
<evidence type="ECO:0000256" key="5">
    <source>
        <dbReference type="ARBA" id="ARBA00023004"/>
    </source>
</evidence>
<feature type="binding site" evidence="7">
    <location>
        <position position="312"/>
    </location>
    <ligand>
        <name>2-oxoglutarate</name>
        <dbReference type="ChEBI" id="CHEBI:16810"/>
    </ligand>
</feature>
<gene>
    <name evidence="11" type="ORF">H4687_000450</name>
</gene>
<dbReference type="SUPFAM" id="SSF51197">
    <property type="entry name" value="Clavaminate synthase-like"/>
    <property type="match status" value="1"/>
</dbReference>
<evidence type="ECO:0000256" key="8">
    <source>
        <dbReference type="PIRSR" id="PIRSR019543-2"/>
    </source>
</evidence>
<keyword evidence="5 8" id="KW-0408">Iron</keyword>
<dbReference type="Pfam" id="PF02668">
    <property type="entry name" value="TauD"/>
    <property type="match status" value="1"/>
</dbReference>
<evidence type="ECO:0000256" key="2">
    <source>
        <dbReference type="ARBA" id="ARBA00008425"/>
    </source>
</evidence>
<evidence type="ECO:0000256" key="6">
    <source>
        <dbReference type="ARBA" id="ARBA00023194"/>
    </source>
</evidence>
<proteinExistence type="inferred from homology"/>
<dbReference type="GO" id="GO:0017000">
    <property type="term" value="P:antibiotic biosynthetic process"/>
    <property type="evidence" value="ECO:0007669"/>
    <property type="project" value="UniProtKB-KW"/>
</dbReference>
<evidence type="ECO:0000313" key="11">
    <source>
        <dbReference type="EMBL" id="MBE1594321.1"/>
    </source>
</evidence>
<evidence type="ECO:0000256" key="9">
    <source>
        <dbReference type="SAM" id="MobiDB-lite"/>
    </source>
</evidence>
<sequence>MISVDSTTAPADPARPPRPATDDGTVRLGALDLAVLARVTSGLLDEAGDRVDDPVWVGRARHAWEDAPAEVRRPIREFRRNSGPDGALVLRRLPIGAADLPSTPMVKGSVQHTPTLAAATLLLFAAGLGDPAAFAAEKSGALVQDVVPVPGQEKVQGNVGSVELTFHTENAFHPHRPDYVMLLCLRADHEGVAELRTSCVRRVLPLLTPTTRAALGRPEYVTEAPPSFGQVGQGTAHAVLTGDPDDPDWCFDEAATRGVTPEARTALAELAEVAHRTYTSVRLRPGDLAVVDNRVTLHGRSAFTPRYDGRDRWLQRTFAFSDLRRSRDHRPGDGTVLVK</sequence>
<evidence type="ECO:0000259" key="10">
    <source>
        <dbReference type="Pfam" id="PF02668"/>
    </source>
</evidence>
<comment type="caution">
    <text evidence="11">The sequence shown here is derived from an EMBL/GenBank/DDBJ whole genome shotgun (WGS) entry which is preliminary data.</text>
</comment>
<dbReference type="EMBL" id="JADBGF010000001">
    <property type="protein sequence ID" value="MBE1594321.1"/>
    <property type="molecule type" value="Genomic_DNA"/>
</dbReference>
<feature type="region of interest" description="Disordered" evidence="9">
    <location>
        <begin position="1"/>
        <end position="24"/>
    </location>
</feature>
<keyword evidence="4 11" id="KW-0560">Oxidoreductase</keyword>
<dbReference type="RefSeq" id="WP_404819264.1">
    <property type="nucleotide sequence ID" value="NZ_JADBGF010000001.1"/>
</dbReference>
<dbReference type="AlphaFoldDB" id="A0A8I0TNZ9"/>
<feature type="binding site" evidence="7">
    <location>
        <position position="211"/>
    </location>
    <ligand>
        <name>2-oxoglutarate</name>
        <dbReference type="ChEBI" id="CHEBI:16810"/>
    </ligand>
</feature>
<evidence type="ECO:0000256" key="4">
    <source>
        <dbReference type="ARBA" id="ARBA00023002"/>
    </source>
</evidence>
<accession>A0A8I0TNZ9</accession>
<dbReference type="EC" id="1.14.11.39" evidence="11"/>
<keyword evidence="6" id="KW-0045">Antibiotic biosynthesis</keyword>
<dbReference type="Gene3D" id="3.60.130.10">
    <property type="entry name" value="Clavaminate synthase-like"/>
    <property type="match status" value="1"/>
</dbReference>
<evidence type="ECO:0000256" key="1">
    <source>
        <dbReference type="ARBA" id="ARBA00001954"/>
    </source>
</evidence>
<dbReference type="InterPro" id="IPR050411">
    <property type="entry name" value="AlphaKG_dependent_hydroxylases"/>
</dbReference>
<dbReference type="PIRSF" id="PIRSF019543">
    <property type="entry name" value="Clavaminate_syn"/>
    <property type="match status" value="1"/>
</dbReference>
<dbReference type="GO" id="GO:0016491">
    <property type="term" value="F:oxidoreductase activity"/>
    <property type="evidence" value="ECO:0007669"/>
    <property type="project" value="UniProtKB-KW"/>
</dbReference>
<feature type="binding site" evidence="8">
    <location>
        <position position="298"/>
    </location>
    <ligand>
        <name>Fe cation</name>
        <dbReference type="ChEBI" id="CHEBI:24875"/>
    </ligand>
</feature>